<dbReference type="RefSeq" id="WP_249707825.1">
    <property type="nucleotide sequence ID" value="NZ_JAMFMB010000006.1"/>
</dbReference>
<dbReference type="Proteomes" id="UP001203880">
    <property type="component" value="Unassembled WGS sequence"/>
</dbReference>
<protein>
    <submittedName>
        <fullName evidence="2">DUF6497 family protein</fullName>
    </submittedName>
</protein>
<accession>A0ABT0Q048</accession>
<keyword evidence="1" id="KW-0732">Signal</keyword>
<comment type="caution">
    <text evidence="2">The sequence shown here is derived from an EMBL/GenBank/DDBJ whole genome shotgun (WGS) entry which is preliminary data.</text>
</comment>
<feature type="signal peptide" evidence="1">
    <location>
        <begin position="1"/>
        <end position="28"/>
    </location>
</feature>
<dbReference type="Pfam" id="PF20107">
    <property type="entry name" value="DUF6497"/>
    <property type="match status" value="1"/>
</dbReference>
<dbReference type="InterPro" id="IPR045467">
    <property type="entry name" value="DUF6497"/>
</dbReference>
<sequence length="140" mass="15662">MIRFARHHIIQAARAGLALCLLTGPALADARIPVPSGQPVELLDVLLDTNPGALWLRFRFMAPTIGETAEQVGYDAAIDDMEFLCNKLVVPYVGKHELDPARIVISLSDRSVEFGRSDPKATQYFETYRLEGARCIWEEY</sequence>
<keyword evidence="3" id="KW-1185">Reference proteome</keyword>
<reference evidence="2" key="1">
    <citation type="submission" date="2022-05" db="EMBL/GenBank/DDBJ databases">
        <authorList>
            <person name="Park J.-S."/>
        </authorList>
    </citation>
    <scope>NUCLEOTIDE SEQUENCE</scope>
    <source>
        <strain evidence="2">2012CJ41-6</strain>
    </source>
</reference>
<evidence type="ECO:0000313" key="3">
    <source>
        <dbReference type="Proteomes" id="UP001203880"/>
    </source>
</evidence>
<dbReference type="EMBL" id="JAMFMB010000006">
    <property type="protein sequence ID" value="MCL6283173.1"/>
    <property type="molecule type" value="Genomic_DNA"/>
</dbReference>
<evidence type="ECO:0000313" key="2">
    <source>
        <dbReference type="EMBL" id="MCL6283173.1"/>
    </source>
</evidence>
<gene>
    <name evidence="2" type="ORF">M3P21_06470</name>
</gene>
<feature type="chain" id="PRO_5046077999" evidence="1">
    <location>
        <begin position="29"/>
        <end position="140"/>
    </location>
</feature>
<name>A0ABT0Q048_9RHOB</name>
<evidence type="ECO:0000256" key="1">
    <source>
        <dbReference type="SAM" id="SignalP"/>
    </source>
</evidence>
<proteinExistence type="predicted"/>
<organism evidence="2 3">
    <name type="scientific">Ruegeria spongiae</name>
    <dbReference type="NCBI Taxonomy" id="2942209"/>
    <lineage>
        <taxon>Bacteria</taxon>
        <taxon>Pseudomonadati</taxon>
        <taxon>Pseudomonadota</taxon>
        <taxon>Alphaproteobacteria</taxon>
        <taxon>Rhodobacterales</taxon>
        <taxon>Roseobacteraceae</taxon>
        <taxon>Ruegeria</taxon>
    </lineage>
</organism>